<protein>
    <submittedName>
        <fullName evidence="1">Uncharacterized protein</fullName>
    </submittedName>
</protein>
<sequence length="60" mass="6650">MQLIAPADRLGLVGISLNMLYQDISNALLVELVENGLHTYQRSPLIQTTTPHTSRMSKKA</sequence>
<proteinExistence type="predicted"/>
<name>A0AAD1KRL5_9ACTN</name>
<dbReference type="EMBL" id="AP024747">
    <property type="protein sequence ID" value="BCY26208.1"/>
    <property type="molecule type" value="Genomic_DNA"/>
</dbReference>
<evidence type="ECO:0000313" key="1">
    <source>
        <dbReference type="EMBL" id="BCY26208.1"/>
    </source>
</evidence>
<dbReference type="RefSeq" id="WP_002528073.1">
    <property type="nucleotide sequence ID" value="NZ_UWOQ01000001.1"/>
</dbReference>
<organism evidence="1 2">
    <name type="scientific">Cutibacterium modestum</name>
    <dbReference type="NCBI Taxonomy" id="2559073"/>
    <lineage>
        <taxon>Bacteria</taxon>
        <taxon>Bacillati</taxon>
        <taxon>Actinomycetota</taxon>
        <taxon>Actinomycetes</taxon>
        <taxon>Propionibacteriales</taxon>
        <taxon>Propionibacteriaceae</taxon>
        <taxon>Cutibacterium</taxon>
    </lineage>
</organism>
<accession>A0AAD1KRL5</accession>
<dbReference type="Proteomes" id="UP000825072">
    <property type="component" value="Chromosome 1"/>
</dbReference>
<evidence type="ECO:0000313" key="2">
    <source>
        <dbReference type="Proteomes" id="UP000825072"/>
    </source>
</evidence>
<reference evidence="1" key="1">
    <citation type="submission" date="2021-06" db="EMBL/GenBank/DDBJ databases">
        <title>Genome sequence of Cutibacterium modestum strain KB17-24694.</title>
        <authorList>
            <person name="Dekio I."/>
            <person name="Asahina A."/>
            <person name="Nishida M."/>
        </authorList>
    </citation>
    <scope>NUCLEOTIDE SEQUENCE</scope>
    <source>
        <strain evidence="1">KB17-24694</strain>
    </source>
</reference>
<gene>
    <name evidence="1" type="ORF">KB1_21980</name>
</gene>
<dbReference type="AlphaFoldDB" id="A0AAD1KRL5"/>